<proteinExistence type="predicted"/>
<dbReference type="InterPro" id="IPR012349">
    <property type="entry name" value="Split_barrel_FMN-bd"/>
</dbReference>
<sequence>MAEQTPAVTAAHPSDRVLRIVNPLVGRLLRTPLAGPLRSRMMVVNVVGRKSGRRYSIPVSAHRIDGELYALTSAGWKNNFRDGATADILLDGRTTTMRGELLTDTALVAELSHRCAKAWGAKRAPTMMGLKFRDDGIPSAEDFADVVRRERIAAVRFRPA</sequence>
<keyword evidence="2" id="KW-1185">Reference proteome</keyword>
<dbReference type="InterPro" id="IPR016791">
    <property type="entry name" value="Polyketide_synth_GrhN/RubW_prd"/>
</dbReference>
<accession>A0A101A6M1</accession>
<name>A0A101A6M1_9MYCO</name>
<gene>
    <name evidence="1" type="ORF">AU192_18420</name>
</gene>
<dbReference type="EMBL" id="LQIR01000021">
    <property type="protein sequence ID" value="KUI15319.1"/>
    <property type="molecule type" value="Genomic_DNA"/>
</dbReference>
<dbReference type="RefSeq" id="WP_064396595.1">
    <property type="nucleotide sequence ID" value="NZ_LQIR01000021.1"/>
</dbReference>
<dbReference type="PIRSF" id="PIRSF021513">
    <property type="entry name" value="GrhN_RubW_prd"/>
    <property type="match status" value="1"/>
</dbReference>
<organism evidence="1 2">
    <name type="scientific">Mycobacterium lehmannii</name>
    <dbReference type="NCBI Taxonomy" id="2048550"/>
    <lineage>
        <taxon>Bacteria</taxon>
        <taxon>Bacillati</taxon>
        <taxon>Actinomycetota</taxon>
        <taxon>Actinomycetes</taxon>
        <taxon>Mycobacteriales</taxon>
        <taxon>Mycobacteriaceae</taxon>
        <taxon>Mycobacterium</taxon>
    </lineage>
</organism>
<evidence type="ECO:0008006" key="3">
    <source>
        <dbReference type="Google" id="ProtNLM"/>
    </source>
</evidence>
<protein>
    <recommendedName>
        <fullName evidence="3">Deazaflavin-dependent nitroreductase</fullName>
    </recommendedName>
</protein>
<evidence type="ECO:0000313" key="2">
    <source>
        <dbReference type="Proteomes" id="UP000053707"/>
    </source>
</evidence>
<dbReference type="Proteomes" id="UP000053707">
    <property type="component" value="Unassembled WGS sequence"/>
</dbReference>
<comment type="caution">
    <text evidence="1">The sequence shown here is derived from an EMBL/GenBank/DDBJ whole genome shotgun (WGS) entry which is preliminary data.</text>
</comment>
<reference evidence="1 2" key="1">
    <citation type="submission" date="2016-01" db="EMBL/GenBank/DDBJ databases">
        <authorList>
            <consortium name="TB Trials Study Group"/>
            <person name="Sutton G."/>
            <person name="Brinkac L."/>
            <person name="Sanka R."/>
            <person name="Adams M."/>
            <person name="Lau E.L."/>
            <person name="Macaden R."/>
            <person name="Grewal H.M.S."/>
        </authorList>
    </citation>
    <scope>NUCLEOTIDE SEQUENCE [LARGE SCALE GENOMIC DNA]</scope>
    <source>
        <strain evidence="1 2">IS-1744</strain>
    </source>
</reference>
<dbReference type="Gene3D" id="2.30.110.10">
    <property type="entry name" value="Electron Transport, Fmn-binding Protein, Chain A"/>
    <property type="match status" value="1"/>
</dbReference>
<dbReference type="AlphaFoldDB" id="A0A101A6M1"/>
<evidence type="ECO:0000313" key="1">
    <source>
        <dbReference type="EMBL" id="KUI15319.1"/>
    </source>
</evidence>